<evidence type="ECO:0000256" key="1">
    <source>
        <dbReference type="ARBA" id="ARBA00010883"/>
    </source>
</evidence>
<feature type="region of interest" description="Disordered" evidence="3">
    <location>
        <begin position="1015"/>
        <end position="1037"/>
    </location>
</feature>
<dbReference type="PROSITE" id="PS50195">
    <property type="entry name" value="PX"/>
    <property type="match status" value="1"/>
</dbReference>
<sequence length="1794" mass="197123">MLSQPQQHALLLATILAVAGYPRILLLPLAALAAILSFLVGTSYWLENTPDEQKPTLPAPLYHHLNFASPAAYSAALTKHSWETHTDWRQEPLHPALRPNTQDALNRLIEKIITEFVCKWYHLISPPSNNQPEPEDSFSTPAFPLAVERAIRHALRIIFDRLAKVDLANLIIHKILPILTTHVAAFRQAEHDLRGGGALPLHDHSRRSRNESRGRLYRAFFSSGNDEIDLLLSRLHADVLRRMSQEAELNSPSNPGEEPSSRLHPAVDVPTPNSQSSEQAHLRKLLDLLLPLILPPSEANSTAVKTLLVDLLSACVITPLIEMLSDSDFWNRLIEERAGNVIREQRMVEQFRQVLDRQLSFATPSSSSKPDGGAPGAGASVKPSTGSTAQSSQQPIATTKHSGLPDYEFASTGNISIRSTAKEFERFSRSIQRCNTLFDVRRLKNDVETQIRKAEAELFGGFDPEQADKNLQNDSTINPTHPTHSPSELTKFLERLSAARDILDHRLAELGGLSGPLINSWPPTDSPGGGADPHSSNSLRTLEALHKLQPSRSPTQILQEILRDRESPALSYFTEFMDRRQRVKLIQFWLAVEGLKNPLEEDLVSSPDSKSVKVPGRSIPDKSYPASTHEGALGTNQLPQRDLDAMKADIQAIVEINFSTVEATELLGLKQTEVVPLLSFLSSELAESYQATRPTNLQSSSTINTNHHNNNHKIYFVSEARTALFAMQRKVFDLMLAEDFPAFAAAGDLYLRATASLSRMKSSSSASAALSPPGLVNSESFPNLVDLKASNPKARLTTSLSHKYFPATRPQPLSELDSPRPALLAGLMGSNFNESSAKKDGPSGMVRSKSFNGSLPSVESKHDCDSPDSITSPIPPAGKRGTGMHKSNPSTSSIIHTVLRSSSTDLTKPNRRILPSPVPPQVTLQEAFDERLPGERLTGPTQYDQHMLSLSNYTFPVNLPSSQSSIKFRPIHQLQPAKFQMSPSLDFLISPCKGDRAPLFGDDVNFSIRNAPSARPLSHIDRTNAAPSSRPSKHDPVMSRDANLALQEALSSIISTSDQSPSIGSVELPERNNKPHNSARYRSSCSSLLGDESGSTLDWSLDTRDRRLKLDLPKPLSRSTPSSPVSKPSQRKGLFDDDDEDDDDDDEEEEDEEEDNLLLFKPTQQGSSKRRKRAGLHREISRPIQAGSSTTVTSVAEADERIMKLENELTVLSTLIRRAELTGNKLEIRLVRKSIESVGMELSEVIYRKTRLIQLKELALGGFRAKLVPGRVKLSITGTALGGHHHHHPSQPSNKDEQLATTGLFSALSPEKKKSSGGGLSGPQEYVLYKIEVHKLAEDGSFGSGWIVHRRYSEFDTLNQALKALYPISRQLDFPAKLFGLGLPATAGLGFNVLPSTVANFGGSSLHPAKSNRNQTLIEQRRLGLERYLKALVQIPVLCESPELAKFLSRSASSSTTTTKTAGGEGGVKTGGGGGGMDPMTRMKKQVEFFSDTTSFVRSIYKAIVSGSGASQNPTADDPHFFSPSSAQTLGQPTLPLSPSFSFSSQFLLDCFLKGFQKNALFPIHDDPPPPHHRDLSPRSTNGDAIEITKLGKGKKNKTRAQEEDEQEEEEGYAGFGMATDPRLLHLSQSFKTLEADLLTPFTQPISAFLIEIFDLNDHHQWLRKQGIVIILQQILGGTIERKFREAVAEFLDDSHLAHLVANLEATLGATDPSSSAAAIRSIEEKLMTCEGAYRKLSAIIPDYAAGILGRSNARSATRRAFSLLQNRRLNKHLIYSVLDQVIKTLFPELIGAL</sequence>
<feature type="compositionally biased region" description="Polar residues" evidence="3">
    <location>
        <begin position="382"/>
        <end position="401"/>
    </location>
</feature>
<evidence type="ECO:0000313" key="9">
    <source>
        <dbReference type="Proteomes" id="UP000005240"/>
    </source>
</evidence>
<feature type="region of interest" description="Disordered" evidence="3">
    <location>
        <begin position="246"/>
        <end position="278"/>
    </location>
</feature>
<feature type="compositionally biased region" description="Low complexity" evidence="3">
    <location>
        <begin position="604"/>
        <end position="615"/>
    </location>
</feature>
<evidence type="ECO:0000259" key="5">
    <source>
        <dbReference type="PROSITE" id="PS50195"/>
    </source>
</evidence>
<dbReference type="EMBL" id="ADAS02000009">
    <property type="protein sequence ID" value="OAV98093.1"/>
    <property type="molecule type" value="Genomic_DNA"/>
</dbReference>
<keyword evidence="9" id="KW-1185">Reference proteome</keyword>
<feature type="region of interest" description="Disordered" evidence="3">
    <location>
        <begin position="1564"/>
        <end position="1613"/>
    </location>
</feature>
<evidence type="ECO:0008006" key="10">
    <source>
        <dbReference type="Google" id="ProtNLM"/>
    </source>
</evidence>
<organism evidence="7">
    <name type="scientific">Puccinia triticina (isolate 1-1 / race 1 (BBBD))</name>
    <name type="common">Brown leaf rust fungus</name>
    <dbReference type="NCBI Taxonomy" id="630390"/>
    <lineage>
        <taxon>Eukaryota</taxon>
        <taxon>Fungi</taxon>
        <taxon>Dikarya</taxon>
        <taxon>Basidiomycota</taxon>
        <taxon>Pucciniomycotina</taxon>
        <taxon>Pucciniomycetes</taxon>
        <taxon>Pucciniales</taxon>
        <taxon>Pucciniaceae</taxon>
        <taxon>Puccinia</taxon>
    </lineage>
</organism>
<evidence type="ECO:0000256" key="3">
    <source>
        <dbReference type="SAM" id="MobiDB-lite"/>
    </source>
</evidence>
<evidence type="ECO:0000256" key="2">
    <source>
        <dbReference type="SAM" id="Coils"/>
    </source>
</evidence>
<dbReference type="InterPro" id="IPR013937">
    <property type="entry name" value="Sorting_nexin_C"/>
</dbReference>
<dbReference type="InterPro" id="IPR036305">
    <property type="entry name" value="RGS_sf"/>
</dbReference>
<evidence type="ECO:0000313" key="8">
    <source>
        <dbReference type="EnsemblFungi" id="PTTG_01196-t43_1-p1"/>
    </source>
</evidence>
<dbReference type="InterPro" id="IPR003114">
    <property type="entry name" value="Phox_assoc"/>
</dbReference>
<evidence type="ECO:0000259" key="6">
    <source>
        <dbReference type="PROSITE" id="PS51207"/>
    </source>
</evidence>
<keyword evidence="4" id="KW-1133">Transmembrane helix</keyword>
<dbReference type="Pfam" id="PF00787">
    <property type="entry name" value="PX"/>
    <property type="match status" value="1"/>
</dbReference>
<keyword evidence="4" id="KW-0472">Membrane</keyword>
<feature type="transmembrane region" description="Helical" evidence="4">
    <location>
        <begin position="24"/>
        <end position="46"/>
    </location>
</feature>
<dbReference type="InterPro" id="IPR036871">
    <property type="entry name" value="PX_dom_sf"/>
</dbReference>
<dbReference type="PANTHER" id="PTHR22775:SF3">
    <property type="entry name" value="SORTING NEXIN-13"/>
    <property type="match status" value="1"/>
</dbReference>
<feature type="domain" description="PXA" evidence="6">
    <location>
        <begin position="98"/>
        <end position="342"/>
    </location>
</feature>
<dbReference type="Pfam" id="PF08628">
    <property type="entry name" value="Nexin_C"/>
    <property type="match status" value="1"/>
</dbReference>
<feature type="region of interest" description="Disordered" evidence="3">
    <location>
        <begin position="602"/>
        <end position="636"/>
    </location>
</feature>
<feature type="region of interest" description="Disordered" evidence="3">
    <location>
        <begin position="1054"/>
        <end position="1098"/>
    </location>
</feature>
<dbReference type="GO" id="GO:0035091">
    <property type="term" value="F:phosphatidylinositol binding"/>
    <property type="evidence" value="ECO:0007669"/>
    <property type="project" value="InterPro"/>
</dbReference>
<dbReference type="SUPFAM" id="SSF48097">
    <property type="entry name" value="Regulator of G-protein signaling, RGS"/>
    <property type="match status" value="1"/>
</dbReference>
<feature type="compositionally biased region" description="Polar residues" evidence="3">
    <location>
        <begin position="469"/>
        <end position="487"/>
    </location>
</feature>
<reference evidence="7" key="2">
    <citation type="submission" date="2016-05" db="EMBL/GenBank/DDBJ databases">
        <title>Comparative analysis highlights variable genome content of wheat rusts and divergence of the mating loci.</title>
        <authorList>
            <person name="Cuomo C.A."/>
            <person name="Bakkeren G."/>
            <person name="Szabo L."/>
            <person name="Khalil H."/>
            <person name="Joly D."/>
            <person name="Goldberg J."/>
            <person name="Young S."/>
            <person name="Zeng Q."/>
            <person name="Fellers J."/>
        </authorList>
    </citation>
    <scope>NUCLEOTIDE SEQUENCE [LARGE SCALE GENOMIC DNA]</scope>
    <source>
        <strain evidence="7">1-1 BBBD Race 1</strain>
    </source>
</reference>
<proteinExistence type="inferred from homology"/>
<keyword evidence="2" id="KW-0175">Coiled coil</keyword>
<feature type="compositionally biased region" description="Acidic residues" evidence="3">
    <location>
        <begin position="1603"/>
        <end position="1612"/>
    </location>
</feature>
<feature type="region of interest" description="Disordered" evidence="3">
    <location>
        <begin position="1279"/>
        <end position="1298"/>
    </location>
</feature>
<feature type="compositionally biased region" description="Low complexity" evidence="3">
    <location>
        <begin position="1054"/>
        <end position="1063"/>
    </location>
</feature>
<evidence type="ECO:0000313" key="7">
    <source>
        <dbReference type="EMBL" id="OAV98093.1"/>
    </source>
</evidence>
<feature type="compositionally biased region" description="Gly residues" evidence="3">
    <location>
        <begin position="1463"/>
        <end position="1477"/>
    </location>
</feature>
<reference evidence="7" key="1">
    <citation type="submission" date="2009-11" db="EMBL/GenBank/DDBJ databases">
        <authorList>
            <consortium name="The Broad Institute Genome Sequencing Platform"/>
            <person name="Ward D."/>
            <person name="Feldgarden M."/>
            <person name="Earl A."/>
            <person name="Young S.K."/>
            <person name="Zeng Q."/>
            <person name="Koehrsen M."/>
            <person name="Alvarado L."/>
            <person name="Berlin A."/>
            <person name="Bochicchio J."/>
            <person name="Borenstein D."/>
            <person name="Chapman S.B."/>
            <person name="Chen Z."/>
            <person name="Engels R."/>
            <person name="Freedman E."/>
            <person name="Gellesch M."/>
            <person name="Goldberg J."/>
            <person name="Griggs A."/>
            <person name="Gujja S."/>
            <person name="Heilman E."/>
            <person name="Heiman D."/>
            <person name="Hepburn T."/>
            <person name="Howarth C."/>
            <person name="Jen D."/>
            <person name="Larson L."/>
            <person name="Lewis B."/>
            <person name="Mehta T."/>
            <person name="Park D."/>
            <person name="Pearson M."/>
            <person name="Roberts A."/>
            <person name="Saif S."/>
            <person name="Shea T."/>
            <person name="Shenoy N."/>
            <person name="Sisk P."/>
            <person name="Stolte C."/>
            <person name="Sykes S."/>
            <person name="Thomson T."/>
            <person name="Walk T."/>
            <person name="White J."/>
            <person name="Yandava C."/>
            <person name="Izard J."/>
            <person name="Baranova O.V."/>
            <person name="Blanton J.M."/>
            <person name="Tanner A.C."/>
            <person name="Dewhirst F.E."/>
            <person name="Haas B."/>
            <person name="Nusbaum C."/>
            <person name="Birren B."/>
        </authorList>
    </citation>
    <scope>NUCLEOTIDE SEQUENCE [LARGE SCALE GENOMIC DNA]</scope>
    <source>
        <strain evidence="7">1-1 BBBD Race 1</strain>
    </source>
</reference>
<feature type="region of interest" description="Disordered" evidence="3">
    <location>
        <begin position="851"/>
        <end position="891"/>
    </location>
</feature>
<feature type="compositionally biased region" description="Acidic residues" evidence="3">
    <location>
        <begin position="1136"/>
        <end position="1156"/>
    </location>
</feature>
<reference evidence="8 9" key="3">
    <citation type="journal article" date="2017" name="G3 (Bethesda)">
        <title>Comparative analysis highlights variable genome content of wheat rusts and divergence of the mating loci.</title>
        <authorList>
            <person name="Cuomo C.A."/>
            <person name="Bakkeren G."/>
            <person name="Khalil H.B."/>
            <person name="Panwar V."/>
            <person name="Joly D."/>
            <person name="Linning R."/>
            <person name="Sakthikumar S."/>
            <person name="Song X."/>
            <person name="Adiconis X."/>
            <person name="Fan L."/>
            <person name="Goldberg J.M."/>
            <person name="Levin J.Z."/>
            <person name="Young S."/>
            <person name="Zeng Q."/>
            <person name="Anikster Y."/>
            <person name="Bruce M."/>
            <person name="Wang M."/>
            <person name="Yin C."/>
            <person name="McCallum B."/>
            <person name="Szabo L.J."/>
            <person name="Hulbert S."/>
            <person name="Chen X."/>
            <person name="Fellers J.P."/>
        </authorList>
    </citation>
    <scope>NUCLEOTIDE SEQUENCE</scope>
    <source>
        <strain evidence="9">Isolate 1-1 / race 1 (BBBD)</strain>
        <strain evidence="8">isolate 1-1 / race 1 (BBBD)</strain>
    </source>
</reference>
<dbReference type="InterPro" id="IPR044926">
    <property type="entry name" value="RGS_subdomain_2"/>
</dbReference>
<feature type="region of interest" description="Disordered" evidence="3">
    <location>
        <begin position="362"/>
        <end position="405"/>
    </location>
</feature>
<protein>
    <recommendedName>
        <fullName evidence="10">PXA domain-containing protein</fullName>
    </recommendedName>
</protein>
<feature type="region of interest" description="Disordered" evidence="3">
    <location>
        <begin position="1110"/>
        <end position="1192"/>
    </location>
</feature>
<dbReference type="OrthoDB" id="120967at2759"/>
<dbReference type="Gene3D" id="3.30.1520.10">
    <property type="entry name" value="Phox-like domain"/>
    <property type="match status" value="1"/>
</dbReference>
<feature type="compositionally biased region" description="Basic and acidic residues" evidence="3">
    <location>
        <begin position="1564"/>
        <end position="1577"/>
    </location>
</feature>
<dbReference type="VEuPathDB" id="FungiDB:PTTG_01196"/>
<dbReference type="EnsemblFungi" id="PTTG_01196-t43_1">
    <property type="protein sequence ID" value="PTTG_01196-t43_1-p1"/>
    <property type="gene ID" value="PTTG_01196"/>
</dbReference>
<gene>
    <name evidence="7" type="ORF">PTTG_01196</name>
</gene>
<dbReference type="SMART" id="SM00313">
    <property type="entry name" value="PXA"/>
    <property type="match status" value="1"/>
</dbReference>
<feature type="coiled-coil region" evidence="2">
    <location>
        <begin position="1195"/>
        <end position="1222"/>
    </location>
</feature>
<feature type="domain" description="PX" evidence="5">
    <location>
        <begin position="1307"/>
        <end position="1455"/>
    </location>
</feature>
<dbReference type="SMART" id="SM00312">
    <property type="entry name" value="PX"/>
    <property type="match status" value="1"/>
</dbReference>
<dbReference type="PANTHER" id="PTHR22775">
    <property type="entry name" value="SORTING NEXIN"/>
    <property type="match status" value="1"/>
</dbReference>
<dbReference type="Gene3D" id="1.10.167.10">
    <property type="entry name" value="Regulator of G-protein Signalling 4, domain 2"/>
    <property type="match status" value="1"/>
</dbReference>
<comment type="similarity">
    <text evidence="1">Belongs to the sorting nexin family.</text>
</comment>
<feature type="region of interest" description="Disordered" evidence="3">
    <location>
        <begin position="461"/>
        <end position="487"/>
    </location>
</feature>
<dbReference type="InterPro" id="IPR001683">
    <property type="entry name" value="PX_dom"/>
</dbReference>
<dbReference type="Proteomes" id="UP000005240">
    <property type="component" value="Unassembled WGS sequence"/>
</dbReference>
<dbReference type="PROSITE" id="PS51207">
    <property type="entry name" value="PXA"/>
    <property type="match status" value="1"/>
</dbReference>
<reference evidence="8" key="4">
    <citation type="submission" date="2025-05" db="UniProtKB">
        <authorList>
            <consortium name="EnsemblFungi"/>
        </authorList>
    </citation>
    <scope>IDENTIFICATION</scope>
    <source>
        <strain evidence="8">isolate 1-1 / race 1 (BBBD)</strain>
    </source>
</reference>
<accession>A0A180H171</accession>
<feature type="compositionally biased region" description="Polar residues" evidence="3">
    <location>
        <begin position="1080"/>
        <end position="1098"/>
    </location>
</feature>
<name>A0A180H171_PUCT1</name>
<dbReference type="SUPFAM" id="SSF64268">
    <property type="entry name" value="PX domain"/>
    <property type="match status" value="1"/>
</dbReference>
<dbReference type="STRING" id="630390.A0A180H171"/>
<feature type="region of interest" description="Disordered" evidence="3">
    <location>
        <begin position="1450"/>
        <end position="1478"/>
    </location>
</feature>
<dbReference type="Pfam" id="PF02194">
    <property type="entry name" value="PXA"/>
    <property type="match status" value="1"/>
</dbReference>
<keyword evidence="4" id="KW-0812">Transmembrane</keyword>
<evidence type="ECO:0000256" key="4">
    <source>
        <dbReference type="SAM" id="Phobius"/>
    </source>
</evidence>